<dbReference type="GO" id="GO:0030170">
    <property type="term" value="F:pyridoxal phosphate binding"/>
    <property type="evidence" value="ECO:0007669"/>
    <property type="project" value="InterPro"/>
</dbReference>
<dbReference type="AlphaFoldDB" id="X1FLT5"/>
<protein>
    <submittedName>
        <fullName evidence="3">Uncharacterized protein</fullName>
    </submittedName>
</protein>
<dbReference type="EMBL" id="BARU01002662">
    <property type="protein sequence ID" value="GAH30339.1"/>
    <property type="molecule type" value="Genomic_DNA"/>
</dbReference>
<evidence type="ECO:0000256" key="1">
    <source>
        <dbReference type="ARBA" id="ARBA00001933"/>
    </source>
</evidence>
<dbReference type="Pfam" id="PF00202">
    <property type="entry name" value="Aminotran_3"/>
    <property type="match status" value="1"/>
</dbReference>
<dbReference type="InterPro" id="IPR015421">
    <property type="entry name" value="PyrdxlP-dep_Trfase_major"/>
</dbReference>
<evidence type="ECO:0000256" key="2">
    <source>
        <dbReference type="ARBA" id="ARBA00022898"/>
    </source>
</evidence>
<comment type="cofactor">
    <cofactor evidence="1">
        <name>pyridoxal 5'-phosphate</name>
        <dbReference type="ChEBI" id="CHEBI:597326"/>
    </cofactor>
</comment>
<dbReference type="InterPro" id="IPR015424">
    <property type="entry name" value="PyrdxlP-dep_Trfase"/>
</dbReference>
<organism evidence="3">
    <name type="scientific">marine sediment metagenome</name>
    <dbReference type="NCBI Taxonomy" id="412755"/>
    <lineage>
        <taxon>unclassified sequences</taxon>
        <taxon>metagenomes</taxon>
        <taxon>ecological metagenomes</taxon>
    </lineage>
</organism>
<dbReference type="GO" id="GO:0042802">
    <property type="term" value="F:identical protein binding"/>
    <property type="evidence" value="ECO:0007669"/>
    <property type="project" value="TreeGrafter"/>
</dbReference>
<dbReference type="UniPathway" id="UPA00098">
    <property type="reaction ID" value="UER00358"/>
</dbReference>
<dbReference type="Gene3D" id="3.40.640.10">
    <property type="entry name" value="Type I PLP-dependent aspartate aminotransferase-like (Major domain)"/>
    <property type="match status" value="1"/>
</dbReference>
<dbReference type="Gene3D" id="3.90.1150.10">
    <property type="entry name" value="Aspartate Aminotransferase, domain 1"/>
    <property type="match status" value="1"/>
</dbReference>
<gene>
    <name evidence="3" type="ORF">S03H2_06175</name>
</gene>
<comment type="caution">
    <text evidence="3">The sequence shown here is derived from an EMBL/GenBank/DDBJ whole genome shotgun (WGS) entry which is preliminary data.</text>
</comment>
<reference evidence="3" key="1">
    <citation type="journal article" date="2014" name="Front. Microbiol.">
        <title>High frequency of phylogenetically diverse reductive dehalogenase-homologous genes in deep subseafloor sedimentary metagenomes.</title>
        <authorList>
            <person name="Kawai M."/>
            <person name="Futagami T."/>
            <person name="Toyoda A."/>
            <person name="Takaki Y."/>
            <person name="Nishi S."/>
            <person name="Hori S."/>
            <person name="Arai W."/>
            <person name="Tsubouchi T."/>
            <person name="Morono Y."/>
            <person name="Uchiyama I."/>
            <person name="Ito T."/>
            <person name="Fujiyama A."/>
            <person name="Inagaki F."/>
            <person name="Takami H."/>
        </authorList>
    </citation>
    <scope>NUCLEOTIDE SEQUENCE</scope>
    <source>
        <strain evidence="3">Expedition CK06-06</strain>
    </source>
</reference>
<keyword evidence="2" id="KW-0663">Pyridoxal phosphate</keyword>
<proteinExistence type="predicted"/>
<dbReference type="PANTHER" id="PTHR11986:SF18">
    <property type="entry name" value="ORNITHINE AMINOTRANSFERASE, MITOCHONDRIAL"/>
    <property type="match status" value="1"/>
</dbReference>
<dbReference type="SUPFAM" id="SSF53383">
    <property type="entry name" value="PLP-dependent transferases"/>
    <property type="match status" value="1"/>
</dbReference>
<sequence length="204" mass="22641">MPSSKDYMEMDDKYCAHNYHPIPVVISKAEGVWVYDPEGNKYIDCLSAYSSQNTGHCHPEIIKALKEQADKVTLTSRAFYNDMMGPFLKKLCEVVGPHINDPNNSGIMALPMNTGTEAVSSGLKVARAWGYIKKKIPKNEAKIIICRDNFHGRSITIVGFSTDIEAVKYFGNFGPYTPGFVVIPYGDAEELENTILEIGPEKVA</sequence>
<accession>X1FLT5</accession>
<name>X1FLT5_9ZZZZ</name>
<feature type="non-terminal residue" evidence="3">
    <location>
        <position position="204"/>
    </location>
</feature>
<dbReference type="PANTHER" id="PTHR11986">
    <property type="entry name" value="AMINOTRANSFERASE CLASS III"/>
    <property type="match status" value="1"/>
</dbReference>
<dbReference type="InterPro" id="IPR015422">
    <property type="entry name" value="PyrdxlP-dep_Trfase_small"/>
</dbReference>
<evidence type="ECO:0000313" key="3">
    <source>
        <dbReference type="EMBL" id="GAH30339.1"/>
    </source>
</evidence>
<dbReference type="GO" id="GO:0055129">
    <property type="term" value="P:L-proline biosynthetic process"/>
    <property type="evidence" value="ECO:0007669"/>
    <property type="project" value="UniProtKB-UniPathway"/>
</dbReference>
<dbReference type="InterPro" id="IPR005814">
    <property type="entry name" value="Aminotrans_3"/>
</dbReference>
<dbReference type="InterPro" id="IPR050103">
    <property type="entry name" value="Class-III_PLP-dep_AT"/>
</dbReference>
<dbReference type="GO" id="GO:0008483">
    <property type="term" value="F:transaminase activity"/>
    <property type="evidence" value="ECO:0007669"/>
    <property type="project" value="InterPro"/>
</dbReference>